<feature type="chain" id="PRO_5018985398" description="DUF4154 domain-containing protein" evidence="1">
    <location>
        <begin position="21"/>
        <end position="180"/>
    </location>
</feature>
<reference evidence="3" key="1">
    <citation type="submission" date="2017-11" db="EMBL/GenBank/DDBJ databases">
        <authorList>
            <person name="Watanabe M."/>
            <person name="Kojima H."/>
        </authorList>
    </citation>
    <scope>NUCLEOTIDE SEQUENCE [LARGE SCALE GENOMIC DNA]</scope>
    <source>
        <strain evidence="3">Tokyo 01</strain>
    </source>
</reference>
<comment type="caution">
    <text evidence="2">The sequence shown here is derived from an EMBL/GenBank/DDBJ whole genome shotgun (WGS) entry which is preliminary data.</text>
</comment>
<proteinExistence type="predicted"/>
<protein>
    <recommendedName>
        <fullName evidence="4">DUF4154 domain-containing protein</fullName>
    </recommendedName>
</protein>
<gene>
    <name evidence="2" type="ORF">DENIS_3329</name>
</gene>
<dbReference type="RefSeq" id="WP_124329532.1">
    <property type="nucleotide sequence ID" value="NZ_BEXT01000001.1"/>
</dbReference>
<feature type="signal peptide" evidence="1">
    <location>
        <begin position="1"/>
        <end position="20"/>
    </location>
</feature>
<keyword evidence="3" id="KW-1185">Reference proteome</keyword>
<sequence length="180" mass="20144">MYFLKLLVTLAVVVMFPVSASALPENSARPEYEVKAAYLYLFAKFVRWPEASAPENADYLVIGILGDDPFGPYIDAIESSKPVRGKPIRVKRFSEPERVEGCHILYVSPSEKKRVGKILKRTAKSNILTVGDTEGFARQGVIINLINVDNKVRFEINLKAARQAGIRISSQLSKLAERIY</sequence>
<dbReference type="Pfam" id="PF13689">
    <property type="entry name" value="DUF4154"/>
    <property type="match status" value="1"/>
</dbReference>
<evidence type="ECO:0000313" key="3">
    <source>
        <dbReference type="Proteomes" id="UP000288096"/>
    </source>
</evidence>
<name>A0A401FZI4_9BACT</name>
<dbReference type="EMBL" id="BEXT01000001">
    <property type="protein sequence ID" value="GBC62357.1"/>
    <property type="molecule type" value="Genomic_DNA"/>
</dbReference>
<dbReference type="InterPro" id="IPR025293">
    <property type="entry name" value="YfiR/HmsC-like"/>
</dbReference>
<reference evidence="3" key="2">
    <citation type="submission" date="2019-01" db="EMBL/GenBank/DDBJ databases">
        <title>Genome sequence of Desulfonema ishimotonii strain Tokyo 01.</title>
        <authorList>
            <person name="Fukui M."/>
        </authorList>
    </citation>
    <scope>NUCLEOTIDE SEQUENCE [LARGE SCALE GENOMIC DNA]</scope>
    <source>
        <strain evidence="3">Tokyo 01</strain>
    </source>
</reference>
<dbReference type="OrthoDB" id="9803365at2"/>
<evidence type="ECO:0000256" key="1">
    <source>
        <dbReference type="SAM" id="SignalP"/>
    </source>
</evidence>
<evidence type="ECO:0000313" key="2">
    <source>
        <dbReference type="EMBL" id="GBC62357.1"/>
    </source>
</evidence>
<dbReference type="Proteomes" id="UP000288096">
    <property type="component" value="Unassembled WGS sequence"/>
</dbReference>
<dbReference type="AlphaFoldDB" id="A0A401FZI4"/>
<keyword evidence="1" id="KW-0732">Signal</keyword>
<organism evidence="2 3">
    <name type="scientific">Desulfonema ishimotonii</name>
    <dbReference type="NCBI Taxonomy" id="45657"/>
    <lineage>
        <taxon>Bacteria</taxon>
        <taxon>Pseudomonadati</taxon>
        <taxon>Thermodesulfobacteriota</taxon>
        <taxon>Desulfobacteria</taxon>
        <taxon>Desulfobacterales</taxon>
        <taxon>Desulfococcaceae</taxon>
        <taxon>Desulfonema</taxon>
    </lineage>
</organism>
<evidence type="ECO:0008006" key="4">
    <source>
        <dbReference type="Google" id="ProtNLM"/>
    </source>
</evidence>
<accession>A0A401FZI4</accession>